<comment type="similarity">
    <text evidence="1">Belongs to the class IV-like SAM-binding methyltransferase superfamily. RNA methyltransferase TrmH family.</text>
</comment>
<dbReference type="SUPFAM" id="SSF75217">
    <property type="entry name" value="alpha/beta knot"/>
    <property type="match status" value="1"/>
</dbReference>
<dbReference type="PANTHER" id="PTHR43191">
    <property type="entry name" value="RRNA METHYLTRANSFERASE 3"/>
    <property type="match status" value="1"/>
</dbReference>
<evidence type="ECO:0000256" key="1">
    <source>
        <dbReference type="ARBA" id="ARBA00007228"/>
    </source>
</evidence>
<dbReference type="EMBL" id="DVFN01000007">
    <property type="protein sequence ID" value="HIQ68791.1"/>
    <property type="molecule type" value="Genomic_DNA"/>
</dbReference>
<dbReference type="Pfam" id="PF00588">
    <property type="entry name" value="SpoU_methylase"/>
    <property type="match status" value="1"/>
</dbReference>
<dbReference type="Proteomes" id="UP000886874">
    <property type="component" value="Unassembled WGS sequence"/>
</dbReference>
<reference evidence="6" key="2">
    <citation type="journal article" date="2021" name="PeerJ">
        <title>Extensive microbial diversity within the chicken gut microbiome revealed by metagenomics and culture.</title>
        <authorList>
            <person name="Gilroy R."/>
            <person name="Ravi A."/>
            <person name="Getino M."/>
            <person name="Pursley I."/>
            <person name="Horton D.L."/>
            <person name="Alikhan N.F."/>
            <person name="Baker D."/>
            <person name="Gharbi K."/>
            <person name="Hall N."/>
            <person name="Watson M."/>
            <person name="Adriaenssens E.M."/>
            <person name="Foster-Nyarko E."/>
            <person name="Jarju S."/>
            <person name="Secka A."/>
            <person name="Antonio M."/>
            <person name="Oren A."/>
            <person name="Chaudhuri R.R."/>
            <person name="La Ragione R."/>
            <person name="Hildebrand F."/>
            <person name="Pallen M.J."/>
        </authorList>
    </citation>
    <scope>NUCLEOTIDE SEQUENCE</scope>
    <source>
        <strain evidence="6">ChiSjej2B20-13462</strain>
    </source>
</reference>
<organism evidence="6 7">
    <name type="scientific">Candidatus Avoscillospira stercorigallinarum</name>
    <dbReference type="NCBI Taxonomy" id="2840708"/>
    <lineage>
        <taxon>Bacteria</taxon>
        <taxon>Bacillati</taxon>
        <taxon>Bacillota</taxon>
        <taxon>Clostridia</taxon>
        <taxon>Eubacteriales</taxon>
        <taxon>Oscillospiraceae</taxon>
        <taxon>Oscillospiraceae incertae sedis</taxon>
        <taxon>Candidatus Avoscillospira</taxon>
    </lineage>
</organism>
<dbReference type="Gene3D" id="3.30.1330.30">
    <property type="match status" value="1"/>
</dbReference>
<evidence type="ECO:0000313" key="7">
    <source>
        <dbReference type="Proteomes" id="UP000886874"/>
    </source>
</evidence>
<evidence type="ECO:0000259" key="4">
    <source>
        <dbReference type="Pfam" id="PF00588"/>
    </source>
</evidence>
<dbReference type="InterPro" id="IPR029026">
    <property type="entry name" value="tRNA_m1G_MTases_N"/>
</dbReference>
<dbReference type="Pfam" id="PF22435">
    <property type="entry name" value="MRM3-like_sub_bind"/>
    <property type="match status" value="1"/>
</dbReference>
<evidence type="ECO:0000313" key="6">
    <source>
        <dbReference type="EMBL" id="HIQ68791.1"/>
    </source>
</evidence>
<accession>A0A9D0Z548</accession>
<dbReference type="InterPro" id="IPR029028">
    <property type="entry name" value="Alpha/beta_knot_MTases"/>
</dbReference>
<dbReference type="InterPro" id="IPR053888">
    <property type="entry name" value="MRM3-like_sub_bind"/>
</dbReference>
<feature type="domain" description="tRNA/rRNA methyltransferase SpoU type" evidence="4">
    <location>
        <begin position="110"/>
        <end position="247"/>
    </location>
</feature>
<reference evidence="6" key="1">
    <citation type="submission" date="2020-10" db="EMBL/GenBank/DDBJ databases">
        <authorList>
            <person name="Gilroy R."/>
        </authorList>
    </citation>
    <scope>NUCLEOTIDE SEQUENCE</scope>
    <source>
        <strain evidence="6">ChiSjej2B20-13462</strain>
    </source>
</reference>
<proteinExistence type="inferred from homology"/>
<dbReference type="Gene3D" id="3.40.1280.10">
    <property type="match status" value="1"/>
</dbReference>
<keyword evidence="2 6" id="KW-0489">Methyltransferase</keyword>
<feature type="domain" description="MRM3-like substrate binding" evidence="5">
    <location>
        <begin position="11"/>
        <end position="93"/>
    </location>
</feature>
<dbReference type="GO" id="GO:0003723">
    <property type="term" value="F:RNA binding"/>
    <property type="evidence" value="ECO:0007669"/>
    <property type="project" value="InterPro"/>
</dbReference>
<dbReference type="GO" id="GO:0008173">
    <property type="term" value="F:RNA methyltransferase activity"/>
    <property type="evidence" value="ECO:0007669"/>
    <property type="project" value="InterPro"/>
</dbReference>
<protein>
    <submittedName>
        <fullName evidence="6">RNA methyltransferase</fullName>
    </submittedName>
</protein>
<dbReference type="AlphaFoldDB" id="A0A9D0Z548"/>
<dbReference type="GO" id="GO:0006396">
    <property type="term" value="P:RNA processing"/>
    <property type="evidence" value="ECO:0007669"/>
    <property type="project" value="InterPro"/>
</dbReference>
<dbReference type="SUPFAM" id="SSF55315">
    <property type="entry name" value="L30e-like"/>
    <property type="match status" value="1"/>
</dbReference>
<evidence type="ECO:0000256" key="3">
    <source>
        <dbReference type="ARBA" id="ARBA00022679"/>
    </source>
</evidence>
<evidence type="ECO:0000259" key="5">
    <source>
        <dbReference type="Pfam" id="PF22435"/>
    </source>
</evidence>
<dbReference type="CDD" id="cd18095">
    <property type="entry name" value="SpoU-like_rRNA-MTase"/>
    <property type="match status" value="1"/>
</dbReference>
<evidence type="ECO:0000256" key="2">
    <source>
        <dbReference type="ARBA" id="ARBA00022603"/>
    </source>
</evidence>
<comment type="caution">
    <text evidence="6">The sequence shown here is derived from an EMBL/GenBank/DDBJ whole genome shotgun (WGS) entry which is preliminary data.</text>
</comment>
<dbReference type="PANTHER" id="PTHR43191:SF2">
    <property type="entry name" value="RRNA METHYLTRANSFERASE 3, MITOCHONDRIAL"/>
    <property type="match status" value="1"/>
</dbReference>
<dbReference type="InterPro" id="IPR001537">
    <property type="entry name" value="SpoU_MeTrfase"/>
</dbReference>
<sequence length="251" mass="27031">MTRERITSRKNPLLQQLRRLFSSRGCREELGLCAADGTKLLAEAVRWIPDALRTVVVTPSVDPGPLPPQVRLVEVPEDIMEQISPMETPQGALFTWTPPQPQPLELTPGTLILDGLQDPGNVGTILRTADAWDLPVVLTPGCADAYGPKTVRASMGAVFRTPPQRAAHAAVAEACRTRGIPLVVTALTDSAVDLCSLELSKAAVVIGSEGRGVGRFFLEQADQTAIIPMNPRCESLNAAVAATVVLWQMRR</sequence>
<keyword evidence="3" id="KW-0808">Transferase</keyword>
<dbReference type="InterPro" id="IPR029064">
    <property type="entry name" value="Ribosomal_eL30-like_sf"/>
</dbReference>
<gene>
    <name evidence="6" type="ORF">IAA67_00440</name>
</gene>
<dbReference type="InterPro" id="IPR051259">
    <property type="entry name" value="rRNA_Methyltransferase"/>
</dbReference>
<dbReference type="GO" id="GO:0032259">
    <property type="term" value="P:methylation"/>
    <property type="evidence" value="ECO:0007669"/>
    <property type="project" value="UniProtKB-KW"/>
</dbReference>
<name>A0A9D0Z548_9FIRM</name>